<dbReference type="Proteomes" id="UP000265020">
    <property type="component" value="Unassembled WGS sequence"/>
</dbReference>
<name>A0A3Q2FMQ3_CYPVA</name>
<evidence type="ECO:0000313" key="3">
    <source>
        <dbReference type="Proteomes" id="UP000265020"/>
    </source>
</evidence>
<dbReference type="Ensembl" id="ENSCVAT00000004947.1">
    <property type="protein sequence ID" value="ENSCVAP00000006460.1"/>
    <property type="gene ID" value="ENSCVAG00000008016.1"/>
</dbReference>
<feature type="compositionally biased region" description="Polar residues" evidence="1">
    <location>
        <begin position="89"/>
        <end position="102"/>
    </location>
</feature>
<organism evidence="2 3">
    <name type="scientific">Cyprinodon variegatus</name>
    <name type="common">Sheepshead minnow</name>
    <dbReference type="NCBI Taxonomy" id="28743"/>
    <lineage>
        <taxon>Eukaryota</taxon>
        <taxon>Metazoa</taxon>
        <taxon>Chordata</taxon>
        <taxon>Craniata</taxon>
        <taxon>Vertebrata</taxon>
        <taxon>Euteleostomi</taxon>
        <taxon>Actinopterygii</taxon>
        <taxon>Neopterygii</taxon>
        <taxon>Teleostei</taxon>
        <taxon>Neoteleostei</taxon>
        <taxon>Acanthomorphata</taxon>
        <taxon>Ovalentaria</taxon>
        <taxon>Atherinomorphae</taxon>
        <taxon>Cyprinodontiformes</taxon>
        <taxon>Cyprinodontidae</taxon>
        <taxon>Cyprinodon</taxon>
    </lineage>
</organism>
<keyword evidence="3" id="KW-1185">Reference proteome</keyword>
<protein>
    <submittedName>
        <fullName evidence="2">Uncharacterized protein</fullName>
    </submittedName>
</protein>
<sequence>MKGKLQYLCSLSLLYSKPYKNDQRRNKAHVNQTNLLKEESFGLNLDLKLAVFLLDRYISITFIMRFTLYHIHMEVFRVTCPGEEGAKSGGQSSQFTVQSKFPTSPMVMRSG</sequence>
<evidence type="ECO:0000256" key="1">
    <source>
        <dbReference type="SAM" id="MobiDB-lite"/>
    </source>
</evidence>
<proteinExistence type="predicted"/>
<reference evidence="2" key="1">
    <citation type="submission" date="2025-08" db="UniProtKB">
        <authorList>
            <consortium name="Ensembl"/>
        </authorList>
    </citation>
    <scope>IDENTIFICATION</scope>
</reference>
<reference evidence="2" key="2">
    <citation type="submission" date="2025-09" db="UniProtKB">
        <authorList>
            <consortium name="Ensembl"/>
        </authorList>
    </citation>
    <scope>IDENTIFICATION</scope>
</reference>
<dbReference type="AlphaFoldDB" id="A0A3Q2FMQ3"/>
<feature type="region of interest" description="Disordered" evidence="1">
    <location>
        <begin position="83"/>
        <end position="111"/>
    </location>
</feature>
<evidence type="ECO:0000313" key="2">
    <source>
        <dbReference type="Ensembl" id="ENSCVAP00000006460.1"/>
    </source>
</evidence>
<accession>A0A3Q2FMQ3</accession>